<dbReference type="InterPro" id="IPR010998">
    <property type="entry name" value="Integrase_recombinase_N"/>
</dbReference>
<dbReference type="InterPro" id="IPR011010">
    <property type="entry name" value="DNA_brk_join_enz"/>
</dbReference>
<evidence type="ECO:0000256" key="2">
    <source>
        <dbReference type="ARBA" id="ARBA00023125"/>
    </source>
</evidence>
<evidence type="ECO:0000313" key="6">
    <source>
        <dbReference type="EMBL" id="QEH34270.1"/>
    </source>
</evidence>
<dbReference type="GO" id="GO:0015074">
    <property type="term" value="P:DNA integration"/>
    <property type="evidence" value="ECO:0007669"/>
    <property type="project" value="InterPro"/>
</dbReference>
<keyword evidence="7" id="KW-1185">Reference proteome</keyword>
<dbReference type="PROSITE" id="PS51898">
    <property type="entry name" value="TYR_RECOMBINASE"/>
    <property type="match status" value="1"/>
</dbReference>
<dbReference type="GO" id="GO:0006310">
    <property type="term" value="P:DNA recombination"/>
    <property type="evidence" value="ECO:0007669"/>
    <property type="project" value="UniProtKB-KW"/>
</dbReference>
<feature type="domain" description="Tyr recombinase" evidence="5">
    <location>
        <begin position="204"/>
        <end position="388"/>
    </location>
</feature>
<reference evidence="6 7" key="1">
    <citation type="submission" date="2019-08" db="EMBL/GenBank/DDBJ databases">
        <title>Deep-cultivation of Planctomycetes and their phenomic and genomic characterization uncovers novel biology.</title>
        <authorList>
            <person name="Wiegand S."/>
            <person name="Jogler M."/>
            <person name="Boedeker C."/>
            <person name="Pinto D."/>
            <person name="Vollmers J."/>
            <person name="Rivas-Marin E."/>
            <person name="Kohn T."/>
            <person name="Peeters S.H."/>
            <person name="Heuer A."/>
            <person name="Rast P."/>
            <person name="Oberbeckmann S."/>
            <person name="Bunk B."/>
            <person name="Jeske O."/>
            <person name="Meyerdierks A."/>
            <person name="Storesund J.E."/>
            <person name="Kallscheuer N."/>
            <person name="Luecker S."/>
            <person name="Lage O.M."/>
            <person name="Pohl T."/>
            <person name="Merkel B.J."/>
            <person name="Hornburger P."/>
            <person name="Mueller R.-W."/>
            <person name="Bruemmer F."/>
            <person name="Labrenz M."/>
            <person name="Spormann A.M."/>
            <person name="Op den Camp H."/>
            <person name="Overmann J."/>
            <person name="Amann R."/>
            <person name="Jetten M.S.M."/>
            <person name="Mascher T."/>
            <person name="Medema M.H."/>
            <person name="Devos D.P."/>
            <person name="Kaster A.-K."/>
            <person name="Ovreas L."/>
            <person name="Rohde M."/>
            <person name="Galperin M.Y."/>
            <person name="Jogler C."/>
        </authorList>
    </citation>
    <scope>NUCLEOTIDE SEQUENCE [LARGE SCALE GENOMIC DNA]</scope>
    <source>
        <strain evidence="6 7">OJF2</strain>
    </source>
</reference>
<feature type="region of interest" description="Disordered" evidence="4">
    <location>
        <begin position="391"/>
        <end position="454"/>
    </location>
</feature>
<evidence type="ECO:0000256" key="1">
    <source>
        <dbReference type="ARBA" id="ARBA00008857"/>
    </source>
</evidence>
<dbReference type="InterPro" id="IPR050090">
    <property type="entry name" value="Tyrosine_recombinase_XerCD"/>
</dbReference>
<dbReference type="Proteomes" id="UP000324233">
    <property type="component" value="Chromosome"/>
</dbReference>
<feature type="compositionally biased region" description="Polar residues" evidence="4">
    <location>
        <begin position="394"/>
        <end position="409"/>
    </location>
</feature>
<evidence type="ECO:0000313" key="7">
    <source>
        <dbReference type="Proteomes" id="UP000324233"/>
    </source>
</evidence>
<dbReference type="Pfam" id="PF00589">
    <property type="entry name" value="Phage_integrase"/>
    <property type="match status" value="1"/>
</dbReference>
<gene>
    <name evidence="6" type="ORF">OJF2_28050</name>
</gene>
<dbReference type="KEGG" id="agv:OJF2_28050"/>
<dbReference type="Gene3D" id="1.10.443.10">
    <property type="entry name" value="Intergrase catalytic core"/>
    <property type="match status" value="1"/>
</dbReference>
<keyword evidence="3" id="KW-0233">DNA recombination</keyword>
<dbReference type="InterPro" id="IPR013762">
    <property type="entry name" value="Integrase-like_cat_sf"/>
</dbReference>
<dbReference type="GO" id="GO:0003677">
    <property type="term" value="F:DNA binding"/>
    <property type="evidence" value="ECO:0007669"/>
    <property type="project" value="UniProtKB-KW"/>
</dbReference>
<dbReference type="AlphaFoldDB" id="A0A5B9W2T6"/>
<evidence type="ECO:0000259" key="5">
    <source>
        <dbReference type="PROSITE" id="PS51898"/>
    </source>
</evidence>
<comment type="similarity">
    <text evidence="1">Belongs to the 'phage' integrase family.</text>
</comment>
<name>A0A5B9W2T6_9BACT</name>
<dbReference type="PANTHER" id="PTHR30349">
    <property type="entry name" value="PHAGE INTEGRASE-RELATED"/>
    <property type="match status" value="1"/>
</dbReference>
<evidence type="ECO:0000256" key="3">
    <source>
        <dbReference type="ARBA" id="ARBA00023172"/>
    </source>
</evidence>
<keyword evidence="2" id="KW-0238">DNA-binding</keyword>
<evidence type="ECO:0000256" key="4">
    <source>
        <dbReference type="SAM" id="MobiDB-lite"/>
    </source>
</evidence>
<dbReference type="PANTHER" id="PTHR30349:SF64">
    <property type="entry name" value="PROPHAGE INTEGRASE INTD-RELATED"/>
    <property type="match status" value="1"/>
</dbReference>
<dbReference type="SUPFAM" id="SSF56349">
    <property type="entry name" value="DNA breaking-rejoining enzymes"/>
    <property type="match status" value="1"/>
</dbReference>
<accession>A0A5B9W2T6</accession>
<organism evidence="6 7">
    <name type="scientific">Aquisphaera giovannonii</name>
    <dbReference type="NCBI Taxonomy" id="406548"/>
    <lineage>
        <taxon>Bacteria</taxon>
        <taxon>Pseudomonadati</taxon>
        <taxon>Planctomycetota</taxon>
        <taxon>Planctomycetia</taxon>
        <taxon>Isosphaerales</taxon>
        <taxon>Isosphaeraceae</taxon>
        <taxon>Aquisphaera</taxon>
    </lineage>
</organism>
<dbReference type="Gene3D" id="1.10.150.130">
    <property type="match status" value="1"/>
</dbReference>
<sequence length="454" mass="49961">MASIFKSSPRAKKYTILYFDHNGKRRKKTGTADKVVTERIAREIENRVALRREGIIDPKAEAYRDHEARPLAEHLDAYAAHLADKGRTRAHISLTVSRARRVVALFRGAPLAEIEAGNSATKELARAADRLMAWTAKARLSDLTVERVQAALATLREKGRSLATCNHHATAISGFAKWCHDTHRLREHPLRGVERFNAEEDRRHDRRTISLEELHRLIQAAELGRRHNRMTGPMRAICYRLAVATGLRFSEIGSITPGSFDWHAQTVTVTAGYTKNGEAATLPLPRDLAHDLAAYVASLPPGEPIFPFPRRGRGAEMLRVDLAAAGIPYRDAAGLVFDFHSLRCETATLADQAGISPRVVQRMMRHSTLELTGRYTRPRAVDIEAAASLLPSLKPSTPGTETAALTGTDSRPLPGPSSVLPATENATDDLAPKRNRLTGKLLPIEGARTQNPVG</sequence>
<dbReference type="EMBL" id="CP042997">
    <property type="protein sequence ID" value="QEH34270.1"/>
    <property type="molecule type" value="Genomic_DNA"/>
</dbReference>
<protein>
    <submittedName>
        <fullName evidence="6">Site-specific tyrosine recombinase XerC</fullName>
    </submittedName>
</protein>
<dbReference type="InterPro" id="IPR002104">
    <property type="entry name" value="Integrase_catalytic"/>
</dbReference>
<proteinExistence type="inferred from homology"/>